<dbReference type="Proteomes" id="UP001286313">
    <property type="component" value="Unassembled WGS sequence"/>
</dbReference>
<protein>
    <submittedName>
        <fullName evidence="2">Uncharacterized protein</fullName>
    </submittedName>
</protein>
<dbReference type="EMBL" id="JAWQEG010000588">
    <property type="protein sequence ID" value="KAK3888056.1"/>
    <property type="molecule type" value="Genomic_DNA"/>
</dbReference>
<feature type="compositionally biased region" description="Basic residues" evidence="1">
    <location>
        <begin position="59"/>
        <end position="73"/>
    </location>
</feature>
<sequence>MDCFRFYSSQKKGISNQIEYSDQSISDDEIPDYGSDCMPDDDELANLLDDPDEPGPRSSNRHQSPHMQVKGRHQSPPMQDKSQHQGPHTQDKSQHQGPHTQDKSRHQVKSKGS</sequence>
<keyword evidence="3" id="KW-1185">Reference proteome</keyword>
<name>A0AAE1GA11_PETCI</name>
<proteinExistence type="predicted"/>
<dbReference type="AlphaFoldDB" id="A0AAE1GA11"/>
<evidence type="ECO:0000313" key="2">
    <source>
        <dbReference type="EMBL" id="KAK3888056.1"/>
    </source>
</evidence>
<gene>
    <name evidence="2" type="ORF">Pcinc_007846</name>
</gene>
<feature type="compositionally biased region" description="Basic and acidic residues" evidence="1">
    <location>
        <begin position="89"/>
        <end position="105"/>
    </location>
</feature>
<feature type="region of interest" description="Disordered" evidence="1">
    <location>
        <begin position="18"/>
        <end position="113"/>
    </location>
</feature>
<organism evidence="2 3">
    <name type="scientific">Petrolisthes cinctipes</name>
    <name type="common">Flat porcelain crab</name>
    <dbReference type="NCBI Taxonomy" id="88211"/>
    <lineage>
        <taxon>Eukaryota</taxon>
        <taxon>Metazoa</taxon>
        <taxon>Ecdysozoa</taxon>
        <taxon>Arthropoda</taxon>
        <taxon>Crustacea</taxon>
        <taxon>Multicrustacea</taxon>
        <taxon>Malacostraca</taxon>
        <taxon>Eumalacostraca</taxon>
        <taxon>Eucarida</taxon>
        <taxon>Decapoda</taxon>
        <taxon>Pleocyemata</taxon>
        <taxon>Anomura</taxon>
        <taxon>Galatheoidea</taxon>
        <taxon>Porcellanidae</taxon>
        <taxon>Petrolisthes</taxon>
    </lineage>
</organism>
<accession>A0AAE1GA11</accession>
<feature type="compositionally biased region" description="Acidic residues" evidence="1">
    <location>
        <begin position="38"/>
        <end position="53"/>
    </location>
</feature>
<comment type="caution">
    <text evidence="2">The sequence shown here is derived from an EMBL/GenBank/DDBJ whole genome shotgun (WGS) entry which is preliminary data.</text>
</comment>
<evidence type="ECO:0000313" key="3">
    <source>
        <dbReference type="Proteomes" id="UP001286313"/>
    </source>
</evidence>
<reference evidence="2" key="1">
    <citation type="submission" date="2023-10" db="EMBL/GenBank/DDBJ databases">
        <title>Genome assemblies of two species of porcelain crab, Petrolisthes cinctipes and Petrolisthes manimaculis (Anomura: Porcellanidae).</title>
        <authorList>
            <person name="Angst P."/>
        </authorList>
    </citation>
    <scope>NUCLEOTIDE SEQUENCE</scope>
    <source>
        <strain evidence="2">PB745_01</strain>
        <tissue evidence="2">Gill</tissue>
    </source>
</reference>
<evidence type="ECO:0000256" key="1">
    <source>
        <dbReference type="SAM" id="MobiDB-lite"/>
    </source>
</evidence>